<dbReference type="OrthoDB" id="5790493at2"/>
<comment type="similarity">
    <text evidence="1">Belongs to the GSP E family.</text>
</comment>
<dbReference type="GO" id="GO:0016887">
    <property type="term" value="F:ATP hydrolysis activity"/>
    <property type="evidence" value="ECO:0007669"/>
    <property type="project" value="TreeGrafter"/>
</dbReference>
<dbReference type="Gene3D" id="3.40.50.300">
    <property type="entry name" value="P-loop containing nucleotide triphosphate hydrolases"/>
    <property type="match status" value="1"/>
</dbReference>
<keyword evidence="3" id="KW-0067">ATP-binding</keyword>
<evidence type="ECO:0000259" key="5">
    <source>
        <dbReference type="PROSITE" id="PS00662"/>
    </source>
</evidence>
<evidence type="ECO:0000256" key="1">
    <source>
        <dbReference type="ARBA" id="ARBA00006611"/>
    </source>
</evidence>
<dbReference type="PANTHER" id="PTHR30258:SF1">
    <property type="entry name" value="PROTEIN TRANSPORT PROTEIN HOFB HOMOLOG"/>
    <property type="match status" value="1"/>
</dbReference>
<feature type="domain" description="Bacterial type II secretion system protein E" evidence="5">
    <location>
        <begin position="437"/>
        <end position="451"/>
    </location>
</feature>
<proteinExistence type="inferred from homology"/>
<gene>
    <name evidence="6" type="ORF">FB547_10476</name>
</gene>
<dbReference type="CDD" id="cd01129">
    <property type="entry name" value="PulE-GspE-like"/>
    <property type="match status" value="1"/>
</dbReference>
<evidence type="ECO:0000256" key="2">
    <source>
        <dbReference type="ARBA" id="ARBA00022741"/>
    </source>
</evidence>
<dbReference type="InterPro" id="IPR001482">
    <property type="entry name" value="T2SS/T4SS_dom"/>
</dbReference>
<dbReference type="Pfam" id="PF00437">
    <property type="entry name" value="T2SSE"/>
    <property type="match status" value="1"/>
</dbReference>
<dbReference type="InterPro" id="IPR027417">
    <property type="entry name" value="P-loop_NTPase"/>
</dbReference>
<dbReference type="InterPro" id="IPR037257">
    <property type="entry name" value="T2SS_E_N_sf"/>
</dbReference>
<evidence type="ECO:0000313" key="7">
    <source>
        <dbReference type="Proteomes" id="UP000319722"/>
    </source>
</evidence>
<dbReference type="Pfam" id="PF05157">
    <property type="entry name" value="MshEN"/>
    <property type="match status" value="1"/>
</dbReference>
<protein>
    <submittedName>
        <fullName evidence="6">Type II secretory ATPase GspE/PulE/Tfp pilus assembly ATPase PilB-like protein</fullName>
    </submittedName>
</protein>
<dbReference type="GO" id="GO:0005524">
    <property type="term" value="F:ATP binding"/>
    <property type="evidence" value="ECO:0007669"/>
    <property type="project" value="UniProtKB-KW"/>
</dbReference>
<dbReference type="FunFam" id="3.40.50.300:FF:000398">
    <property type="entry name" value="Type IV pilus assembly ATPase PilB"/>
    <property type="match status" value="1"/>
</dbReference>
<organism evidence="6 7">
    <name type="scientific">Variovorax beijingensis</name>
    <dbReference type="NCBI Taxonomy" id="2496117"/>
    <lineage>
        <taxon>Bacteria</taxon>
        <taxon>Pseudomonadati</taxon>
        <taxon>Pseudomonadota</taxon>
        <taxon>Betaproteobacteria</taxon>
        <taxon>Burkholderiales</taxon>
        <taxon>Comamonadaceae</taxon>
        <taxon>Variovorax</taxon>
    </lineage>
</organism>
<keyword evidence="2" id="KW-0547">Nucleotide-binding</keyword>
<dbReference type="SUPFAM" id="SSF160246">
    <property type="entry name" value="EspE N-terminal domain-like"/>
    <property type="match status" value="1"/>
</dbReference>
<comment type="caution">
    <text evidence="6">The sequence shown here is derived from an EMBL/GenBank/DDBJ whole genome shotgun (WGS) entry which is preliminary data.</text>
</comment>
<dbReference type="PANTHER" id="PTHR30258">
    <property type="entry name" value="TYPE II SECRETION SYSTEM PROTEIN GSPE-RELATED"/>
    <property type="match status" value="1"/>
</dbReference>
<dbReference type="GO" id="GO:0005886">
    <property type="term" value="C:plasma membrane"/>
    <property type="evidence" value="ECO:0007669"/>
    <property type="project" value="TreeGrafter"/>
</dbReference>
<feature type="region of interest" description="Disordered" evidence="4">
    <location>
        <begin position="171"/>
        <end position="205"/>
    </location>
</feature>
<name>A0A561C4Z4_9BURK</name>
<sequence>MSPTEVVTPEQLLHALEVQSRMPILRIGQALMALGMLTEEQLRAGLAQQQLDRSVPLGETLVRMGVVTRAQLQAALVRKMGYPLVNLHEFPVAVDALRTISHAVARRLQVMPLMIHEGRLILALDDPASRHSAIDEVEFISQRKVVPVIGECLVLDTVLYKAYGKIGTDSADPTIVHDPSRPLDFDMGGSAGPGSSAGPGTSLGTSDLLVTLEKEGPAPAVEETAIEQSDNSLVRMINSMIVDAHREGVSDIHIESYPGKEKTRIRFRRDGRLHTHLELPASYRNAVVARVKIMCDLDISEKRKPQDGKINFAKYSPQHRIELRVATIPTANGLEDVVMRILASARPIALDKLGLSPRNLSELTKAVERPYGMVLCVGPTGSGKTTTLHSALMHINTPERKIWTAEDPIEITQPGLRQVQVNPRIDWTFAKALRAFVRADPDVIMVGEIRDEETAKTAIEASLTGHLVLSTLHTNSAPETVTRLLDMGMDPFNFADSLLAVLAQRLVRRLCSHCIQSRPMRPDETEELLADYMHAFAGKETPDEREAVRSGWLGQHGRDGQLQAFSSPGCVHCDNTGFSGRVGIHELMVISRTLRRLVQGGARAEELQEAALREGMRTLRQDGIGKVLSGQTTIEEVRATSNA</sequence>
<evidence type="ECO:0000313" key="6">
    <source>
        <dbReference type="EMBL" id="TWD86134.1"/>
    </source>
</evidence>
<dbReference type="SUPFAM" id="SSF52540">
    <property type="entry name" value="P-loop containing nucleoside triphosphate hydrolases"/>
    <property type="match status" value="1"/>
</dbReference>
<dbReference type="AlphaFoldDB" id="A0A561C4Z4"/>
<dbReference type="Proteomes" id="UP000319722">
    <property type="component" value="Unassembled WGS sequence"/>
</dbReference>
<dbReference type="Gene3D" id="3.30.300.160">
    <property type="entry name" value="Type II secretion system, protein E, N-terminal domain"/>
    <property type="match status" value="1"/>
</dbReference>
<evidence type="ECO:0000256" key="3">
    <source>
        <dbReference type="ARBA" id="ARBA00022840"/>
    </source>
</evidence>
<dbReference type="EMBL" id="VIVL01000004">
    <property type="protein sequence ID" value="TWD86134.1"/>
    <property type="molecule type" value="Genomic_DNA"/>
</dbReference>
<evidence type="ECO:0000256" key="4">
    <source>
        <dbReference type="SAM" id="MobiDB-lite"/>
    </source>
</evidence>
<accession>A0A561C4Z4</accession>
<dbReference type="Gene3D" id="3.30.450.90">
    <property type="match status" value="1"/>
</dbReference>
<dbReference type="RefSeq" id="WP_145743150.1">
    <property type="nucleotide sequence ID" value="NZ_VIVL01000004.1"/>
</dbReference>
<reference evidence="6 7" key="1">
    <citation type="submission" date="2019-06" db="EMBL/GenBank/DDBJ databases">
        <title>Sorghum-associated microbial communities from plants grown in Nebraska, USA.</title>
        <authorList>
            <person name="Schachtman D."/>
        </authorList>
    </citation>
    <scope>NUCLEOTIDE SEQUENCE [LARGE SCALE GENOMIC DNA]</scope>
    <source>
        <strain evidence="6 7">T529</strain>
    </source>
</reference>
<dbReference type="PROSITE" id="PS00662">
    <property type="entry name" value="T2SP_E"/>
    <property type="match status" value="1"/>
</dbReference>
<dbReference type="InterPro" id="IPR007831">
    <property type="entry name" value="T2SS_GspE_N"/>
</dbReference>